<dbReference type="EMBL" id="JAUSVU010000010">
    <property type="protein sequence ID" value="MDQ0534269.1"/>
    <property type="molecule type" value="Genomic_DNA"/>
</dbReference>
<dbReference type="InterPro" id="IPR003594">
    <property type="entry name" value="HATPase_dom"/>
</dbReference>
<dbReference type="Gene3D" id="1.10.287.130">
    <property type="match status" value="1"/>
</dbReference>
<dbReference type="Pfam" id="PF00512">
    <property type="entry name" value="HisKA"/>
    <property type="match status" value="1"/>
</dbReference>
<evidence type="ECO:0000256" key="5">
    <source>
        <dbReference type="ARBA" id="ARBA00022679"/>
    </source>
</evidence>
<evidence type="ECO:0000256" key="9">
    <source>
        <dbReference type="ARBA" id="ARBA00023012"/>
    </source>
</evidence>
<dbReference type="InterPro" id="IPR003660">
    <property type="entry name" value="HAMP_dom"/>
</dbReference>
<dbReference type="PANTHER" id="PTHR45436:SF5">
    <property type="entry name" value="SENSOR HISTIDINE KINASE TRCS"/>
    <property type="match status" value="1"/>
</dbReference>
<dbReference type="Gene3D" id="3.30.565.10">
    <property type="entry name" value="Histidine kinase-like ATPase, C-terminal domain"/>
    <property type="match status" value="1"/>
</dbReference>
<dbReference type="Pfam" id="PF13755">
    <property type="entry name" value="Sensor_TM1"/>
    <property type="match status" value="1"/>
</dbReference>
<dbReference type="InterPro" id="IPR003661">
    <property type="entry name" value="HisK_dim/P_dom"/>
</dbReference>
<evidence type="ECO:0000256" key="6">
    <source>
        <dbReference type="ARBA" id="ARBA00022692"/>
    </source>
</evidence>
<feature type="region of interest" description="Disordered" evidence="11">
    <location>
        <begin position="446"/>
        <end position="466"/>
    </location>
</feature>
<dbReference type="SUPFAM" id="SSF47384">
    <property type="entry name" value="Homodimeric domain of signal transducing histidine kinase"/>
    <property type="match status" value="1"/>
</dbReference>
<proteinExistence type="predicted"/>
<dbReference type="InterPro" id="IPR050428">
    <property type="entry name" value="TCS_sensor_his_kinase"/>
</dbReference>
<evidence type="ECO:0000256" key="11">
    <source>
        <dbReference type="SAM" id="MobiDB-lite"/>
    </source>
</evidence>
<keyword evidence="5 15" id="KW-0808">Transferase</keyword>
<keyword evidence="8 12" id="KW-1133">Transmembrane helix</keyword>
<comment type="caution">
    <text evidence="15">The sequence shown here is derived from an EMBL/GenBank/DDBJ whole genome shotgun (WGS) entry which is preliminary data.</text>
</comment>
<evidence type="ECO:0000256" key="2">
    <source>
        <dbReference type="ARBA" id="ARBA00004370"/>
    </source>
</evidence>
<feature type="domain" description="HAMP" evidence="14">
    <location>
        <begin position="287"/>
        <end position="342"/>
    </location>
</feature>
<comment type="subcellular location">
    <subcellularLocation>
        <location evidence="2">Membrane</location>
    </subcellularLocation>
</comment>
<evidence type="ECO:0000256" key="10">
    <source>
        <dbReference type="ARBA" id="ARBA00023136"/>
    </source>
</evidence>
<keyword evidence="10 12" id="KW-0472">Membrane</keyword>
<keyword evidence="9" id="KW-0902">Two-component regulatory system</keyword>
<sequence length="599" mass="63651">MDIKTAGGRSGRRRRGVSPLTLRVLAVNVLALALLLAGLLYLGRYQDRLIQAETEALATEARIFASALGEGAVNRILTPPSTPAGGAPGSGAPGSGAPGSGEEGGERFELAPELARPMIRRLAEATATRTRLYDIDARMLSDSRVLVGSQGRIEIRELPTPPSGDPVSRAINDLYTRLIDVVPSREGLPVYREEPGQSNPDVERALNGETSATVWRVDDAGGKSDTPELLLTVAVPVQRYREVLGAVLLSRSGGEIDQAIRSVRFDILRVFAVALLVTIALSFYLAGTIARPIRRLAQAADRLRTSHGRHAQIPDLTARGDEIGELSGVLREMTDALWTRMDAIERFAADVAHEIKNPLTSLRSAVETAGRVSDPRHRDRLMAIIADDVQRLDRLISDISNASRLDAELSRAEAEPVDIGMLLAILADLRQAVAGETAVVEAAAKTAAETGGTDPADGGTAGAPDAPRLVVEVPAGERLVVPGLEGRLTQVFRNLIDNALSFSPPGGVVRVTARRSGSGVTVVVSDNGPGIPAGKENAIFDRFYTERPPGEKFGTHSGLGLSIAKQIVDAHNGYVYARNRAAADGRIDGADFVVTLPLL</sequence>
<evidence type="ECO:0000256" key="7">
    <source>
        <dbReference type="ARBA" id="ARBA00022777"/>
    </source>
</evidence>
<dbReference type="InterPro" id="IPR025919">
    <property type="entry name" value="Stimulus_sens_dom"/>
</dbReference>
<evidence type="ECO:0000259" key="14">
    <source>
        <dbReference type="PROSITE" id="PS50885"/>
    </source>
</evidence>
<dbReference type="Pfam" id="PF02518">
    <property type="entry name" value="HATPase_c"/>
    <property type="match status" value="1"/>
</dbReference>
<dbReference type="InterPro" id="IPR005467">
    <property type="entry name" value="His_kinase_dom"/>
</dbReference>
<feature type="transmembrane region" description="Helical" evidence="12">
    <location>
        <begin position="267"/>
        <end position="286"/>
    </location>
</feature>
<dbReference type="PRINTS" id="PR00344">
    <property type="entry name" value="BCTRLSENSOR"/>
</dbReference>
<keyword evidence="4" id="KW-0597">Phosphoprotein</keyword>
<dbReference type="SMART" id="SM00304">
    <property type="entry name" value="HAMP"/>
    <property type="match status" value="1"/>
</dbReference>
<accession>A0ABU0MLZ8</accession>
<dbReference type="SUPFAM" id="SSF158472">
    <property type="entry name" value="HAMP domain-like"/>
    <property type="match status" value="1"/>
</dbReference>
<dbReference type="PANTHER" id="PTHR45436">
    <property type="entry name" value="SENSOR HISTIDINE KINASE YKOH"/>
    <property type="match status" value="1"/>
</dbReference>
<keyword evidence="7 15" id="KW-0418">Kinase</keyword>
<dbReference type="Pfam" id="PF00672">
    <property type="entry name" value="HAMP"/>
    <property type="match status" value="1"/>
</dbReference>
<feature type="domain" description="Histidine kinase" evidence="13">
    <location>
        <begin position="350"/>
        <end position="599"/>
    </location>
</feature>
<feature type="region of interest" description="Disordered" evidence="11">
    <location>
        <begin position="75"/>
        <end position="107"/>
    </location>
</feature>
<dbReference type="PROSITE" id="PS50109">
    <property type="entry name" value="HIS_KIN"/>
    <property type="match status" value="1"/>
</dbReference>
<protein>
    <recommendedName>
        <fullName evidence="3">histidine kinase</fullName>
        <ecNumber evidence="3">2.7.13.3</ecNumber>
    </recommendedName>
</protein>
<evidence type="ECO:0000313" key="16">
    <source>
        <dbReference type="Proteomes" id="UP001244552"/>
    </source>
</evidence>
<name>A0ABU0MLZ8_9PROT</name>
<feature type="transmembrane region" description="Helical" evidence="12">
    <location>
        <begin position="20"/>
        <end position="42"/>
    </location>
</feature>
<dbReference type="SMART" id="SM00387">
    <property type="entry name" value="HATPase_c"/>
    <property type="match status" value="1"/>
</dbReference>
<evidence type="ECO:0000259" key="13">
    <source>
        <dbReference type="PROSITE" id="PS50109"/>
    </source>
</evidence>
<dbReference type="RefSeq" id="WP_209983342.1">
    <property type="nucleotide sequence ID" value="NZ_JAGINO010000010.1"/>
</dbReference>
<gene>
    <name evidence="15" type="ORF">QO018_003140</name>
</gene>
<evidence type="ECO:0000256" key="12">
    <source>
        <dbReference type="SAM" id="Phobius"/>
    </source>
</evidence>
<evidence type="ECO:0000256" key="4">
    <source>
        <dbReference type="ARBA" id="ARBA00022553"/>
    </source>
</evidence>
<dbReference type="InterPro" id="IPR036890">
    <property type="entry name" value="HATPase_C_sf"/>
</dbReference>
<dbReference type="EC" id="2.7.13.3" evidence="3"/>
<keyword evidence="16" id="KW-1185">Reference proteome</keyword>
<evidence type="ECO:0000313" key="15">
    <source>
        <dbReference type="EMBL" id="MDQ0534269.1"/>
    </source>
</evidence>
<organism evidence="15 16">
    <name type="scientific">Azospirillum picis</name>
    <dbReference type="NCBI Taxonomy" id="488438"/>
    <lineage>
        <taxon>Bacteria</taxon>
        <taxon>Pseudomonadati</taxon>
        <taxon>Pseudomonadota</taxon>
        <taxon>Alphaproteobacteria</taxon>
        <taxon>Rhodospirillales</taxon>
        <taxon>Azospirillaceae</taxon>
        <taxon>Azospirillum</taxon>
    </lineage>
</organism>
<dbReference type="SMART" id="SM00388">
    <property type="entry name" value="HisKA"/>
    <property type="match status" value="1"/>
</dbReference>
<dbReference type="Proteomes" id="UP001244552">
    <property type="component" value="Unassembled WGS sequence"/>
</dbReference>
<dbReference type="Gene3D" id="6.10.340.10">
    <property type="match status" value="1"/>
</dbReference>
<dbReference type="InterPro" id="IPR036097">
    <property type="entry name" value="HisK_dim/P_sf"/>
</dbReference>
<dbReference type="Pfam" id="PF13756">
    <property type="entry name" value="Stimulus_sens_1"/>
    <property type="match status" value="1"/>
</dbReference>
<reference evidence="15 16" key="1">
    <citation type="submission" date="2023-07" db="EMBL/GenBank/DDBJ databases">
        <title>Genomic Encyclopedia of Type Strains, Phase IV (KMG-IV): sequencing the most valuable type-strain genomes for metagenomic binning, comparative biology and taxonomic classification.</title>
        <authorList>
            <person name="Goeker M."/>
        </authorList>
    </citation>
    <scope>NUCLEOTIDE SEQUENCE [LARGE SCALE GENOMIC DNA]</scope>
    <source>
        <strain evidence="15 16">DSM 19922</strain>
    </source>
</reference>
<evidence type="ECO:0000256" key="8">
    <source>
        <dbReference type="ARBA" id="ARBA00022989"/>
    </source>
</evidence>
<dbReference type="InterPro" id="IPR004358">
    <property type="entry name" value="Sig_transdc_His_kin-like_C"/>
</dbReference>
<dbReference type="CDD" id="cd06225">
    <property type="entry name" value="HAMP"/>
    <property type="match status" value="1"/>
</dbReference>
<dbReference type="PROSITE" id="PS50885">
    <property type="entry name" value="HAMP"/>
    <property type="match status" value="1"/>
</dbReference>
<dbReference type="CDD" id="cd00082">
    <property type="entry name" value="HisKA"/>
    <property type="match status" value="1"/>
</dbReference>
<feature type="compositionally biased region" description="Gly residues" evidence="11">
    <location>
        <begin position="86"/>
        <end position="102"/>
    </location>
</feature>
<dbReference type="GO" id="GO:0004673">
    <property type="term" value="F:protein histidine kinase activity"/>
    <property type="evidence" value="ECO:0007669"/>
    <property type="project" value="UniProtKB-EC"/>
</dbReference>
<dbReference type="InterPro" id="IPR025908">
    <property type="entry name" value="Sensor_TM1"/>
</dbReference>
<evidence type="ECO:0000256" key="1">
    <source>
        <dbReference type="ARBA" id="ARBA00000085"/>
    </source>
</evidence>
<keyword evidence="6 12" id="KW-0812">Transmembrane</keyword>
<dbReference type="SUPFAM" id="SSF55874">
    <property type="entry name" value="ATPase domain of HSP90 chaperone/DNA topoisomerase II/histidine kinase"/>
    <property type="match status" value="1"/>
</dbReference>
<evidence type="ECO:0000256" key="3">
    <source>
        <dbReference type="ARBA" id="ARBA00012438"/>
    </source>
</evidence>
<comment type="catalytic activity">
    <reaction evidence="1">
        <text>ATP + protein L-histidine = ADP + protein N-phospho-L-histidine.</text>
        <dbReference type="EC" id="2.7.13.3"/>
    </reaction>
</comment>